<evidence type="ECO:0000313" key="3">
    <source>
        <dbReference type="EMBL" id="PSN86156.1"/>
    </source>
</evidence>
<evidence type="ECO:0000256" key="1">
    <source>
        <dbReference type="ARBA" id="ARBA00023125"/>
    </source>
</evidence>
<reference evidence="3 4" key="1">
    <citation type="submission" date="2017-04" db="EMBL/GenBank/DDBJ databases">
        <title>Novel microbial lineages endemic to geothermal iron-oxide mats fill important gaps in the evolutionary history of Archaea.</title>
        <authorList>
            <person name="Jay Z.J."/>
            <person name="Beam J.P."/>
            <person name="Dlakic M."/>
            <person name="Rusch D.B."/>
            <person name="Kozubal M.A."/>
            <person name="Inskeep W.P."/>
        </authorList>
    </citation>
    <scope>NUCLEOTIDE SEQUENCE [LARGE SCALE GENOMIC DNA]</scope>
    <source>
        <strain evidence="3">OSP_C</strain>
    </source>
</reference>
<evidence type="ECO:0000259" key="2">
    <source>
        <dbReference type="Pfam" id="PF07282"/>
    </source>
</evidence>
<keyword evidence="1" id="KW-0238">DNA-binding</keyword>
<sequence length="126" mass="14441">MRLILLLSRCGWENKDLNGADVFVCKECGLRIDRQLNAAINLYMRLRFGYTVKRVGGRKRVELRMEGASQREWWDTVVLPSLLGGCVETGGKRSDPNELVSFLNDALKPKLYVYERCADAYLRIPT</sequence>
<comment type="caution">
    <text evidence="3">The sequence shown here is derived from an EMBL/GenBank/DDBJ whole genome shotgun (WGS) entry which is preliminary data.</text>
</comment>
<protein>
    <recommendedName>
        <fullName evidence="2">Cas12f1-like TNB domain-containing protein</fullName>
    </recommendedName>
</protein>
<dbReference type="EMBL" id="NEXB01000118">
    <property type="protein sequence ID" value="PSN86156.1"/>
    <property type="molecule type" value="Genomic_DNA"/>
</dbReference>
<name>A0A2R6AIG2_9ARCH</name>
<dbReference type="GO" id="GO:0003677">
    <property type="term" value="F:DNA binding"/>
    <property type="evidence" value="ECO:0007669"/>
    <property type="project" value="UniProtKB-KW"/>
</dbReference>
<evidence type="ECO:0000313" key="4">
    <source>
        <dbReference type="Proteomes" id="UP000241473"/>
    </source>
</evidence>
<feature type="domain" description="Cas12f1-like TNB" evidence="2">
    <location>
        <begin position="8"/>
        <end position="42"/>
    </location>
</feature>
<dbReference type="Proteomes" id="UP000241473">
    <property type="component" value="Unassembled WGS sequence"/>
</dbReference>
<accession>A0A2R6AIG2</accession>
<dbReference type="Pfam" id="PF07282">
    <property type="entry name" value="Cas12f1-like_TNB"/>
    <property type="match status" value="1"/>
</dbReference>
<proteinExistence type="predicted"/>
<organism evidence="3 4">
    <name type="scientific">Candidatus Marsarchaeota G1 archaeon OSP_C</name>
    <dbReference type="NCBI Taxonomy" id="1978154"/>
    <lineage>
        <taxon>Archaea</taxon>
        <taxon>Candidatus Marsarchaeota</taxon>
        <taxon>Candidatus Marsarchaeota group 1</taxon>
    </lineage>
</organism>
<gene>
    <name evidence="3" type="ORF">B9Q00_10565</name>
</gene>
<dbReference type="AlphaFoldDB" id="A0A2R6AIG2"/>
<dbReference type="InterPro" id="IPR010095">
    <property type="entry name" value="Cas12f1-like_TNB"/>
</dbReference>